<comment type="function">
    <text evidence="5">May be involved in the formation or repair of [Fe-S] clusters present in iron-sulfur proteins.</text>
</comment>
<accession>A0ABS9YZJ3</accession>
<dbReference type="RefSeq" id="WP_243072845.1">
    <property type="nucleotide sequence ID" value="NZ_JAIVFL010000001.1"/>
</dbReference>
<feature type="domain" description="Rieske" evidence="6">
    <location>
        <begin position="185"/>
        <end position="281"/>
    </location>
</feature>
<reference evidence="7" key="1">
    <citation type="journal article" date="2022" name="ISME J.">
        <title>Identification of active gaseous-alkane degraders at natural gas seeps.</title>
        <authorList>
            <person name="Farhan Ul Haque M."/>
            <person name="Hernandez M."/>
            <person name="Crombie A.T."/>
            <person name="Murrell J.C."/>
        </authorList>
    </citation>
    <scope>NUCLEOTIDE SEQUENCE</scope>
    <source>
        <strain evidence="7">ANDR5</strain>
    </source>
</reference>
<organism evidence="7 8">
    <name type="scientific">Candidatus Mycolicibacterium alkanivorans</name>
    <dbReference type="NCBI Taxonomy" id="2954114"/>
    <lineage>
        <taxon>Bacteria</taxon>
        <taxon>Bacillati</taxon>
        <taxon>Actinomycetota</taxon>
        <taxon>Actinomycetes</taxon>
        <taxon>Mycobacteriales</taxon>
        <taxon>Mycobacteriaceae</taxon>
        <taxon>Mycolicibacterium</taxon>
    </lineage>
</organism>
<comment type="caution">
    <text evidence="7">The sequence shown here is derived from an EMBL/GenBank/DDBJ whole genome shotgun (WGS) entry which is preliminary data.</text>
</comment>
<name>A0ABS9YZJ3_9MYCO</name>
<keyword evidence="1" id="KW-0001">2Fe-2S</keyword>
<dbReference type="SUPFAM" id="SSF50022">
    <property type="entry name" value="ISP domain"/>
    <property type="match status" value="1"/>
</dbReference>
<evidence type="ECO:0000256" key="4">
    <source>
        <dbReference type="ARBA" id="ARBA00023014"/>
    </source>
</evidence>
<dbReference type="Pfam" id="PF00355">
    <property type="entry name" value="Rieske"/>
    <property type="match status" value="1"/>
</dbReference>
<dbReference type="EMBL" id="JAIVFL010000001">
    <property type="protein sequence ID" value="MCI4676677.1"/>
    <property type="molecule type" value="Genomic_DNA"/>
</dbReference>
<dbReference type="Pfam" id="PF01106">
    <property type="entry name" value="NifU"/>
    <property type="match status" value="1"/>
</dbReference>
<dbReference type="InterPro" id="IPR034904">
    <property type="entry name" value="FSCA_dom_sf"/>
</dbReference>
<dbReference type="Gene3D" id="2.102.10.10">
    <property type="entry name" value="Rieske [2Fe-2S] iron-sulphur domain"/>
    <property type="match status" value="1"/>
</dbReference>
<keyword evidence="3" id="KW-0408">Iron</keyword>
<protein>
    <submittedName>
        <fullName evidence="7">NifU family protein</fullName>
    </submittedName>
</protein>
<evidence type="ECO:0000256" key="3">
    <source>
        <dbReference type="ARBA" id="ARBA00023004"/>
    </source>
</evidence>
<dbReference type="InterPro" id="IPR036922">
    <property type="entry name" value="Rieske_2Fe-2S_sf"/>
</dbReference>
<dbReference type="Gene3D" id="3.30.300.130">
    <property type="entry name" value="Fe-S cluster assembly (FSCA)"/>
    <property type="match status" value="1"/>
</dbReference>
<evidence type="ECO:0000256" key="2">
    <source>
        <dbReference type="ARBA" id="ARBA00022723"/>
    </source>
</evidence>
<keyword evidence="4" id="KW-0411">Iron-sulfur</keyword>
<evidence type="ECO:0000256" key="5">
    <source>
        <dbReference type="ARBA" id="ARBA00049958"/>
    </source>
</evidence>
<evidence type="ECO:0000259" key="6">
    <source>
        <dbReference type="PROSITE" id="PS51296"/>
    </source>
</evidence>
<dbReference type="Proteomes" id="UP001139068">
    <property type="component" value="Unassembled WGS sequence"/>
</dbReference>
<dbReference type="SUPFAM" id="SSF117916">
    <property type="entry name" value="Fe-S cluster assembly (FSCA) domain-like"/>
    <property type="match status" value="1"/>
</dbReference>
<dbReference type="PROSITE" id="PS51296">
    <property type="entry name" value="RIESKE"/>
    <property type="match status" value="1"/>
</dbReference>
<evidence type="ECO:0000313" key="7">
    <source>
        <dbReference type="EMBL" id="MCI4676677.1"/>
    </source>
</evidence>
<dbReference type="PANTHER" id="PTHR11178">
    <property type="entry name" value="IRON-SULFUR CLUSTER SCAFFOLD PROTEIN NFU-RELATED"/>
    <property type="match status" value="1"/>
</dbReference>
<evidence type="ECO:0000256" key="1">
    <source>
        <dbReference type="ARBA" id="ARBA00022714"/>
    </source>
</evidence>
<evidence type="ECO:0000313" key="8">
    <source>
        <dbReference type="Proteomes" id="UP001139068"/>
    </source>
</evidence>
<sequence>MADADFEDSHWRSAGERIQALLAACATDGPAAQARAEQLVGEVVDLYGAALTRVMAAVDDPALAEHLAADDLVGSLLLVHGIHPHDVTERVSRALDGVRPYLGSHGGDVRLLGIADGVVRLSFSGSCSSCPSSAVTLELAVEDAVRTAAPEIDSVEAVAAEVASAIPVDSLMSRVHSGRHEPTTWYAVPELEALRAGEVAGFAVGDIAVLACRVGDAVLAYLDQCPGCANSMSGATLSGAVLRCPSCHARFDVVHAGAGTGESVGHLRPVPVLARDGVLSMAVPAQPMEASA</sequence>
<gene>
    <name evidence="7" type="ORF">K9U37_18025</name>
</gene>
<dbReference type="InterPro" id="IPR017941">
    <property type="entry name" value="Rieske_2Fe-2S"/>
</dbReference>
<proteinExistence type="predicted"/>
<keyword evidence="8" id="KW-1185">Reference proteome</keyword>
<keyword evidence="2" id="KW-0479">Metal-binding</keyword>
<dbReference type="InterPro" id="IPR001075">
    <property type="entry name" value="NIF_FeS_clus_asmbl_NifU_C"/>
</dbReference>